<proteinExistence type="inferred from homology"/>
<organism evidence="5 6">
    <name type="scientific">Variibacter gotjawalensis</name>
    <dbReference type="NCBI Taxonomy" id="1333996"/>
    <lineage>
        <taxon>Bacteria</taxon>
        <taxon>Pseudomonadati</taxon>
        <taxon>Pseudomonadota</taxon>
        <taxon>Alphaproteobacteria</taxon>
        <taxon>Hyphomicrobiales</taxon>
        <taxon>Nitrobacteraceae</taxon>
        <taxon>Variibacter</taxon>
    </lineage>
</organism>
<comment type="cofactor">
    <cofactor evidence="1">
        <name>Mg(2+)</name>
        <dbReference type="ChEBI" id="CHEBI:18420"/>
    </cofactor>
</comment>
<dbReference type="InterPro" id="IPR023214">
    <property type="entry name" value="HAD_sf"/>
</dbReference>
<evidence type="ECO:0000313" key="5">
    <source>
        <dbReference type="EMBL" id="BAT60874.1"/>
    </source>
</evidence>
<accession>A0A0S3PY41</accession>
<gene>
    <name evidence="5" type="primary">yieH</name>
    <name evidence="5" type="ORF">GJW-30_1_03424</name>
</gene>
<dbReference type="GO" id="GO:0016787">
    <property type="term" value="F:hydrolase activity"/>
    <property type="evidence" value="ECO:0007669"/>
    <property type="project" value="UniProtKB-KW"/>
</dbReference>
<dbReference type="SFLD" id="SFLDS00003">
    <property type="entry name" value="Haloacid_Dehalogenase"/>
    <property type="match status" value="1"/>
</dbReference>
<dbReference type="Gene3D" id="3.40.50.1000">
    <property type="entry name" value="HAD superfamily/HAD-like"/>
    <property type="match status" value="1"/>
</dbReference>
<dbReference type="InterPro" id="IPR006439">
    <property type="entry name" value="HAD-SF_hydro_IA"/>
</dbReference>
<dbReference type="KEGG" id="vgo:GJW-30_1_03424"/>
<dbReference type="EC" id="3.1.3.-" evidence="5"/>
<dbReference type="SUPFAM" id="SSF56784">
    <property type="entry name" value="HAD-like"/>
    <property type="match status" value="1"/>
</dbReference>
<keyword evidence="5" id="KW-0378">Hydrolase</keyword>
<dbReference type="Pfam" id="PF13419">
    <property type="entry name" value="HAD_2"/>
    <property type="match status" value="1"/>
</dbReference>
<dbReference type="CDD" id="cd07526">
    <property type="entry name" value="HAD_BPGM_like"/>
    <property type="match status" value="1"/>
</dbReference>
<evidence type="ECO:0000256" key="4">
    <source>
        <dbReference type="ARBA" id="ARBA00022842"/>
    </source>
</evidence>
<protein>
    <submittedName>
        <fullName evidence="5">6-phosphogluconate phosphatase</fullName>
        <ecNumber evidence="5">3.1.3.-</ecNumber>
    </submittedName>
</protein>
<dbReference type="EMBL" id="AP014946">
    <property type="protein sequence ID" value="BAT60874.1"/>
    <property type="molecule type" value="Genomic_DNA"/>
</dbReference>
<evidence type="ECO:0000256" key="2">
    <source>
        <dbReference type="ARBA" id="ARBA00006171"/>
    </source>
</evidence>
<dbReference type="Gene3D" id="1.10.150.240">
    <property type="entry name" value="Putative phosphatase, domain 2"/>
    <property type="match status" value="1"/>
</dbReference>
<dbReference type="SFLD" id="SFLDG01135">
    <property type="entry name" value="C1.5.6:_HAD__Beta-PGM__Phospha"/>
    <property type="match status" value="1"/>
</dbReference>
<keyword evidence="6" id="KW-1185">Reference proteome</keyword>
<dbReference type="PANTHER" id="PTHR46193:SF10">
    <property type="entry name" value="6-PHOSPHOGLUCONATE PHOSPHATASE"/>
    <property type="match status" value="1"/>
</dbReference>
<dbReference type="AlphaFoldDB" id="A0A0S3PY41"/>
<dbReference type="InterPro" id="IPR036412">
    <property type="entry name" value="HAD-like_sf"/>
</dbReference>
<evidence type="ECO:0000256" key="3">
    <source>
        <dbReference type="ARBA" id="ARBA00022723"/>
    </source>
</evidence>
<dbReference type="InterPro" id="IPR041492">
    <property type="entry name" value="HAD_2"/>
</dbReference>
<dbReference type="InterPro" id="IPR023198">
    <property type="entry name" value="PGP-like_dom2"/>
</dbReference>
<evidence type="ECO:0000256" key="1">
    <source>
        <dbReference type="ARBA" id="ARBA00001946"/>
    </source>
</evidence>
<sequence>MNTELIIFDCDGVLIDSETIACRVDAECFAEIGFPVTFEDVRENYVGKTWRTMFADVELRHGRALPENFIEVIRARTAAAFETELKATEGIEALLDALTLSKCIASSSGFDRLEHSLTLTKLWDRFAPHIFSAMQVARGKPAPDLFLFAANEMRVAPEACLVVEDSVAGVTAARAAGMRVIGFTGGGHCGPTHPERLRAAGAEAVAQTMPELAALLPV</sequence>
<dbReference type="SFLD" id="SFLDG01129">
    <property type="entry name" value="C1.5:_HAD__Beta-PGM__Phosphata"/>
    <property type="match status" value="1"/>
</dbReference>
<dbReference type="NCBIfam" id="TIGR01509">
    <property type="entry name" value="HAD-SF-IA-v3"/>
    <property type="match status" value="1"/>
</dbReference>
<name>A0A0S3PY41_9BRAD</name>
<dbReference type="OrthoDB" id="9797743at2"/>
<keyword evidence="4" id="KW-0460">Magnesium</keyword>
<comment type="similarity">
    <text evidence="2">Belongs to the HAD-like hydrolase superfamily. CbbY/CbbZ/Gph/YieH family.</text>
</comment>
<evidence type="ECO:0000313" key="6">
    <source>
        <dbReference type="Proteomes" id="UP000236884"/>
    </source>
</evidence>
<dbReference type="RefSeq" id="WP_096357460.1">
    <property type="nucleotide sequence ID" value="NZ_AP014946.1"/>
</dbReference>
<dbReference type="Proteomes" id="UP000236884">
    <property type="component" value="Chromosome"/>
</dbReference>
<dbReference type="InterPro" id="IPR051600">
    <property type="entry name" value="Beta-PGM-like"/>
</dbReference>
<reference evidence="5 6" key="1">
    <citation type="submission" date="2015-08" db="EMBL/GenBank/DDBJ databases">
        <title>Investigation of the bacterial diversity of lava forest soil.</title>
        <authorList>
            <person name="Lee J.S."/>
        </authorList>
    </citation>
    <scope>NUCLEOTIDE SEQUENCE [LARGE SCALE GENOMIC DNA]</scope>
    <source>
        <strain evidence="5 6">GJW-30</strain>
    </source>
</reference>
<keyword evidence="3" id="KW-0479">Metal-binding</keyword>
<dbReference type="PANTHER" id="PTHR46193">
    <property type="entry name" value="6-PHOSPHOGLUCONATE PHOSPHATASE"/>
    <property type="match status" value="1"/>
</dbReference>
<dbReference type="GO" id="GO:0046872">
    <property type="term" value="F:metal ion binding"/>
    <property type="evidence" value="ECO:0007669"/>
    <property type="project" value="UniProtKB-KW"/>
</dbReference>